<evidence type="ECO:0000313" key="8">
    <source>
        <dbReference type="EMBL" id="TDO28962.1"/>
    </source>
</evidence>
<evidence type="ECO:0000256" key="6">
    <source>
        <dbReference type="SAM" id="Phobius"/>
    </source>
</evidence>
<feature type="transmembrane region" description="Helical" evidence="6">
    <location>
        <begin position="313"/>
        <end position="336"/>
    </location>
</feature>
<keyword evidence="4 6" id="KW-1133">Transmembrane helix</keyword>
<gene>
    <name evidence="8" type="ORF">BC659_1044</name>
</gene>
<accession>A0A4R6J150</accession>
<feature type="transmembrane region" description="Helical" evidence="6">
    <location>
        <begin position="12"/>
        <end position="31"/>
    </location>
</feature>
<feature type="transmembrane region" description="Helical" evidence="6">
    <location>
        <begin position="640"/>
        <end position="662"/>
    </location>
</feature>
<sequence>MWYRLGQFIIKQRLALIFLLMVTTGIMTYYATQVKLSYEFTRAIPTDNPRYQEYQSFLKKFGGDGNMMVLGFDSKSFYSVDYFNEVAALHQSLKEVNGVTGILSVPDAVNLRNDREKQQLVPEKIFQYPYRSQSALDSAKQVFLQLPFYETLLYSDSGNAYLMGVSVNADTINSKGRTRLINDIMHEVASFEAKTKTTLHVSGLPFIRTTIGNRIKEEMNWFLIGSLVLSAITLLIFFRSISAMLMSLIVVGIGVVWSLGTMVLLGYKITLLNALIPPLIVVIGIPNCIYFLNKYHTAYRETGDKEKALITMVGRMGIVTLFCNIAAAIGFAVFALTKSALLQEFGAVAGVNIMALFVISLIFIPVVLSYLPPPKNRHTKYLDNPFLERVLLRIERWTFHHAKWVYGVTIVLSFFAVLGIFRLKSEGFIVDDLPKTDKIYTDLKWFESHFGGVMPLEILVDTKKKNGLLRNTGPISRINEFSAYIGARPEAARPLSFAEGLKFAKQAYYDGDTLSYDVPYEGDLAFMGPYLKQKADSSTGTGVSKIISSFMDSAKQVARITVNMKDVGSAKLPLMIADYEKKAHEIFDTASYKITFTGSSITFLEGSSFIIKGLKESIFWAFLLITLCMLYLFRSFRILVCSLIPNLIPLVITAGIMGWAGISLKPSTVLVFSVALGIAIDVTIRFLINYKQELPHYNQQVSQTLIQTIRHTGISIIYTSLVLIAGFIIFCISDFGGTKALGWLTSLTLVTGTLTNLILLPVLILHFQKKGNKKSR</sequence>
<dbReference type="Gene3D" id="1.20.1640.10">
    <property type="entry name" value="Multidrug efflux transporter AcrB transmembrane domain"/>
    <property type="match status" value="2"/>
</dbReference>
<name>A0A4R6J150_9BACT</name>
<organism evidence="8 9">
    <name type="scientific">Sediminibacterium goheungense</name>
    <dbReference type="NCBI Taxonomy" id="1086393"/>
    <lineage>
        <taxon>Bacteria</taxon>
        <taxon>Pseudomonadati</taxon>
        <taxon>Bacteroidota</taxon>
        <taxon>Chitinophagia</taxon>
        <taxon>Chitinophagales</taxon>
        <taxon>Chitinophagaceae</taxon>
        <taxon>Sediminibacterium</taxon>
    </lineage>
</organism>
<evidence type="ECO:0000256" key="4">
    <source>
        <dbReference type="ARBA" id="ARBA00022989"/>
    </source>
</evidence>
<evidence type="ECO:0000313" key="9">
    <source>
        <dbReference type="Proteomes" id="UP000295741"/>
    </source>
</evidence>
<feature type="transmembrane region" description="Helical" evidence="6">
    <location>
        <begin position="716"/>
        <end position="735"/>
    </location>
</feature>
<feature type="domain" description="SSD" evidence="7">
    <location>
        <begin position="245"/>
        <end position="370"/>
    </location>
</feature>
<keyword evidence="2" id="KW-1003">Cell membrane</keyword>
<dbReference type="InterPro" id="IPR000731">
    <property type="entry name" value="SSD"/>
</dbReference>
<feature type="transmembrane region" description="Helical" evidence="6">
    <location>
        <begin position="348"/>
        <end position="371"/>
    </location>
</feature>
<dbReference type="Proteomes" id="UP000295741">
    <property type="component" value="Unassembled WGS sequence"/>
</dbReference>
<feature type="transmembrane region" description="Helical" evidence="6">
    <location>
        <begin position="271"/>
        <end position="292"/>
    </location>
</feature>
<comment type="subcellular location">
    <subcellularLocation>
        <location evidence="1">Cell membrane</location>
        <topology evidence="1">Multi-pass membrane protein</topology>
    </subcellularLocation>
</comment>
<evidence type="ECO:0000256" key="2">
    <source>
        <dbReference type="ARBA" id="ARBA00022475"/>
    </source>
</evidence>
<evidence type="ECO:0000259" key="7">
    <source>
        <dbReference type="PROSITE" id="PS50156"/>
    </source>
</evidence>
<dbReference type="OrthoDB" id="9805018at2"/>
<proteinExistence type="predicted"/>
<comment type="caution">
    <text evidence="8">The sequence shown here is derived from an EMBL/GenBank/DDBJ whole genome shotgun (WGS) entry which is preliminary data.</text>
</comment>
<feature type="transmembrane region" description="Helical" evidence="6">
    <location>
        <begin position="617"/>
        <end position="633"/>
    </location>
</feature>
<keyword evidence="3 6" id="KW-0812">Transmembrane</keyword>
<dbReference type="EMBL" id="SNWP01000010">
    <property type="protein sequence ID" value="TDO28962.1"/>
    <property type="molecule type" value="Genomic_DNA"/>
</dbReference>
<dbReference type="RefSeq" id="WP_133473574.1">
    <property type="nucleotide sequence ID" value="NZ_SNWP01000010.1"/>
</dbReference>
<dbReference type="InterPro" id="IPR004869">
    <property type="entry name" value="MMPL_dom"/>
</dbReference>
<feature type="transmembrane region" description="Helical" evidence="6">
    <location>
        <begin position="219"/>
        <end position="238"/>
    </location>
</feature>
<evidence type="ECO:0000256" key="3">
    <source>
        <dbReference type="ARBA" id="ARBA00022692"/>
    </source>
</evidence>
<dbReference type="AlphaFoldDB" id="A0A4R6J150"/>
<dbReference type="PANTHER" id="PTHR33406">
    <property type="entry name" value="MEMBRANE PROTEIN MJ1562-RELATED"/>
    <property type="match status" value="1"/>
</dbReference>
<reference evidence="8 9" key="1">
    <citation type="submission" date="2019-03" db="EMBL/GenBank/DDBJ databases">
        <title>Genomic Encyclopedia of Archaeal and Bacterial Type Strains, Phase II (KMG-II): from individual species to whole genera.</title>
        <authorList>
            <person name="Goeker M."/>
        </authorList>
    </citation>
    <scope>NUCLEOTIDE SEQUENCE [LARGE SCALE GENOMIC DNA]</scope>
    <source>
        <strain evidence="8 9">DSM 28323</strain>
    </source>
</reference>
<feature type="transmembrane region" description="Helical" evidence="6">
    <location>
        <begin position="245"/>
        <end position="265"/>
    </location>
</feature>
<dbReference type="PROSITE" id="PS50156">
    <property type="entry name" value="SSD"/>
    <property type="match status" value="2"/>
</dbReference>
<dbReference type="SUPFAM" id="SSF82866">
    <property type="entry name" value="Multidrug efflux transporter AcrB transmembrane domain"/>
    <property type="match status" value="2"/>
</dbReference>
<feature type="domain" description="SSD" evidence="7">
    <location>
        <begin position="640"/>
        <end position="766"/>
    </location>
</feature>
<keyword evidence="9" id="KW-1185">Reference proteome</keyword>
<evidence type="ECO:0000256" key="5">
    <source>
        <dbReference type="ARBA" id="ARBA00023136"/>
    </source>
</evidence>
<protein>
    <recommendedName>
        <fullName evidence="7">SSD domain-containing protein</fullName>
    </recommendedName>
</protein>
<dbReference type="Pfam" id="PF03176">
    <property type="entry name" value="MMPL"/>
    <property type="match status" value="2"/>
</dbReference>
<feature type="transmembrane region" description="Helical" evidence="6">
    <location>
        <begin position="404"/>
        <end position="423"/>
    </location>
</feature>
<feature type="transmembrane region" description="Helical" evidence="6">
    <location>
        <begin position="668"/>
        <end position="688"/>
    </location>
</feature>
<dbReference type="GO" id="GO:0005886">
    <property type="term" value="C:plasma membrane"/>
    <property type="evidence" value="ECO:0007669"/>
    <property type="project" value="UniProtKB-SubCell"/>
</dbReference>
<keyword evidence="5 6" id="KW-0472">Membrane</keyword>
<feature type="transmembrane region" description="Helical" evidence="6">
    <location>
        <begin position="741"/>
        <end position="767"/>
    </location>
</feature>
<evidence type="ECO:0000256" key="1">
    <source>
        <dbReference type="ARBA" id="ARBA00004651"/>
    </source>
</evidence>
<dbReference type="InterPro" id="IPR050545">
    <property type="entry name" value="Mycobact_MmpL"/>
</dbReference>
<dbReference type="PANTHER" id="PTHR33406:SF12">
    <property type="entry name" value="BLR2997 PROTEIN"/>
    <property type="match status" value="1"/>
</dbReference>